<feature type="region of interest" description="Disordered" evidence="1">
    <location>
        <begin position="152"/>
        <end position="204"/>
    </location>
</feature>
<comment type="caution">
    <text evidence="3">The sequence shown here is derived from an EMBL/GenBank/DDBJ whole genome shotgun (WGS) entry which is preliminary data.</text>
</comment>
<dbReference type="Proteomes" id="UP000053558">
    <property type="component" value="Unassembled WGS sequence"/>
</dbReference>
<accession>A0A5M3MKD8</accession>
<gene>
    <name evidence="3" type="ORF">CONPUDRAFT_90887</name>
</gene>
<feature type="compositionally biased region" description="Low complexity" evidence="1">
    <location>
        <begin position="188"/>
        <end position="204"/>
    </location>
</feature>
<dbReference type="EMBL" id="JH711580">
    <property type="protein sequence ID" value="EIW79487.1"/>
    <property type="molecule type" value="Genomic_DNA"/>
</dbReference>
<dbReference type="AlphaFoldDB" id="A0A5M3MKD8"/>
<feature type="transmembrane region" description="Helical" evidence="2">
    <location>
        <begin position="62"/>
        <end position="83"/>
    </location>
</feature>
<feature type="compositionally biased region" description="Low complexity" evidence="1">
    <location>
        <begin position="159"/>
        <end position="171"/>
    </location>
</feature>
<dbReference type="RefSeq" id="XP_007769889.1">
    <property type="nucleotide sequence ID" value="XM_007771699.1"/>
</dbReference>
<protein>
    <submittedName>
        <fullName evidence="3">Uncharacterized protein</fullName>
    </submittedName>
</protein>
<keyword evidence="2" id="KW-0472">Membrane</keyword>
<dbReference type="GeneID" id="19211420"/>
<reference evidence="4" key="1">
    <citation type="journal article" date="2012" name="Science">
        <title>The Paleozoic origin of enzymatic lignin decomposition reconstructed from 31 fungal genomes.</title>
        <authorList>
            <person name="Floudas D."/>
            <person name="Binder M."/>
            <person name="Riley R."/>
            <person name="Barry K."/>
            <person name="Blanchette R.A."/>
            <person name="Henrissat B."/>
            <person name="Martinez A.T."/>
            <person name="Otillar R."/>
            <person name="Spatafora J.W."/>
            <person name="Yadav J.S."/>
            <person name="Aerts A."/>
            <person name="Benoit I."/>
            <person name="Boyd A."/>
            <person name="Carlson A."/>
            <person name="Copeland A."/>
            <person name="Coutinho P.M."/>
            <person name="de Vries R.P."/>
            <person name="Ferreira P."/>
            <person name="Findley K."/>
            <person name="Foster B."/>
            <person name="Gaskell J."/>
            <person name="Glotzer D."/>
            <person name="Gorecki P."/>
            <person name="Heitman J."/>
            <person name="Hesse C."/>
            <person name="Hori C."/>
            <person name="Igarashi K."/>
            <person name="Jurgens J.A."/>
            <person name="Kallen N."/>
            <person name="Kersten P."/>
            <person name="Kohler A."/>
            <person name="Kuees U."/>
            <person name="Kumar T.K.A."/>
            <person name="Kuo A."/>
            <person name="LaButti K."/>
            <person name="Larrondo L.F."/>
            <person name="Lindquist E."/>
            <person name="Ling A."/>
            <person name="Lombard V."/>
            <person name="Lucas S."/>
            <person name="Lundell T."/>
            <person name="Martin R."/>
            <person name="McLaughlin D.J."/>
            <person name="Morgenstern I."/>
            <person name="Morin E."/>
            <person name="Murat C."/>
            <person name="Nagy L.G."/>
            <person name="Nolan M."/>
            <person name="Ohm R.A."/>
            <person name="Patyshakuliyeva A."/>
            <person name="Rokas A."/>
            <person name="Ruiz-Duenas F.J."/>
            <person name="Sabat G."/>
            <person name="Salamov A."/>
            <person name="Samejima M."/>
            <person name="Schmutz J."/>
            <person name="Slot J.C."/>
            <person name="St John F."/>
            <person name="Stenlid J."/>
            <person name="Sun H."/>
            <person name="Sun S."/>
            <person name="Syed K."/>
            <person name="Tsang A."/>
            <person name="Wiebenga A."/>
            <person name="Young D."/>
            <person name="Pisabarro A."/>
            <person name="Eastwood D.C."/>
            <person name="Martin F."/>
            <person name="Cullen D."/>
            <person name="Grigoriev I.V."/>
            <person name="Hibbett D.S."/>
        </authorList>
    </citation>
    <scope>NUCLEOTIDE SEQUENCE [LARGE SCALE GENOMIC DNA]</scope>
    <source>
        <strain evidence="4">RWD-64-598 SS2</strain>
    </source>
</reference>
<evidence type="ECO:0000256" key="2">
    <source>
        <dbReference type="SAM" id="Phobius"/>
    </source>
</evidence>
<proteinExistence type="predicted"/>
<sequence>MNRLGAEYIILLVDEVLSVLVCAFELIATILTAIRCIMALWSQTHRERRFTKNIMFFMFREGLVYFGLVFGFTCAAAVLNFVVNAKMSHEHHHHWHPDSTLIVNQFLGKLLNAFTLPLSSLLSARLLLDLREWNERQRIMVSQDDHAWHFPSSEYNLNGPSKGSGKQPSSRRSPRSGGLGIESARVPGSANCASGRSAGSARSVRYGDSLGPWEVARREDVGGVRAPVGAENIELDDLSARASSAFEDEFGKDPFETVHRLDDARWIDPETMISDIVEYQKDDSRDQASKEVQGADIPEVTVTHVDGPEVFATRRCDNGRHSPGGLSALLSALQVGSRASSPTGSRRRLSPSPTPSSREGEDEDRFRDVSMGQAV</sequence>
<organism evidence="3 4">
    <name type="scientific">Coniophora puteana (strain RWD-64-598)</name>
    <name type="common">Brown rot fungus</name>
    <dbReference type="NCBI Taxonomy" id="741705"/>
    <lineage>
        <taxon>Eukaryota</taxon>
        <taxon>Fungi</taxon>
        <taxon>Dikarya</taxon>
        <taxon>Basidiomycota</taxon>
        <taxon>Agaricomycotina</taxon>
        <taxon>Agaricomycetes</taxon>
        <taxon>Agaricomycetidae</taxon>
        <taxon>Boletales</taxon>
        <taxon>Coniophorineae</taxon>
        <taxon>Coniophoraceae</taxon>
        <taxon>Coniophora</taxon>
    </lineage>
</organism>
<keyword evidence="2" id="KW-1133">Transmembrane helix</keyword>
<evidence type="ECO:0000256" key="1">
    <source>
        <dbReference type="SAM" id="MobiDB-lite"/>
    </source>
</evidence>
<keyword evidence="2" id="KW-0812">Transmembrane</keyword>
<feature type="region of interest" description="Disordered" evidence="1">
    <location>
        <begin position="334"/>
        <end position="375"/>
    </location>
</feature>
<dbReference type="KEGG" id="cput:CONPUDRAFT_90887"/>
<evidence type="ECO:0000313" key="3">
    <source>
        <dbReference type="EMBL" id="EIW79487.1"/>
    </source>
</evidence>
<name>A0A5M3MKD8_CONPW</name>
<keyword evidence="4" id="KW-1185">Reference proteome</keyword>
<feature type="transmembrane region" description="Helical" evidence="2">
    <location>
        <begin position="16"/>
        <end position="41"/>
    </location>
</feature>
<evidence type="ECO:0000313" key="4">
    <source>
        <dbReference type="Proteomes" id="UP000053558"/>
    </source>
</evidence>